<comment type="function">
    <text evidence="7">Catalyzes the transfer of a N-acetyl-glucosamine moiety to 1D-myo-inositol 3-phosphate to produce 1D-myo-inositol 2-acetamido-2-deoxy-glucopyranoside 3-phosphate in the mycothiol biosynthesis pathway.</text>
</comment>
<dbReference type="Gene3D" id="3.40.50.2000">
    <property type="entry name" value="Glycogen Phosphorylase B"/>
    <property type="match status" value="2"/>
</dbReference>
<feature type="binding site" evidence="7">
    <location>
        <position position="336"/>
    </location>
    <ligand>
        <name>UDP-N-acetyl-alpha-D-glucosamine</name>
        <dbReference type="ChEBI" id="CHEBI:57705"/>
    </ligand>
</feature>
<feature type="binding site" evidence="7">
    <location>
        <position position="146"/>
    </location>
    <ligand>
        <name>1D-myo-inositol 3-phosphate</name>
        <dbReference type="ChEBI" id="CHEBI:58401"/>
    </ligand>
</feature>
<proteinExistence type="inferred from homology"/>
<comment type="subunit">
    <text evidence="7">Homodimer.</text>
</comment>
<dbReference type="PANTHER" id="PTHR12526:SF510">
    <property type="entry name" value="D-INOSITOL 3-PHOSPHATE GLYCOSYLTRANSFERASE"/>
    <property type="match status" value="1"/>
</dbReference>
<feature type="domain" description="Glycosyltransferase subfamily 4-like N-terminal" evidence="9">
    <location>
        <begin position="33"/>
        <end position="208"/>
    </location>
</feature>
<sequence>MSARRRPRTQLRRVALLSVHTSPLAQPGTGDAGGMNVYIVNTARELARRGIEVDIFTRATASAQPPRTTPMPGVTVNHVPAGPYEGLNKNDLPEQLCSFTAGVLRAEARRPQRHWDLIHSHYWLSGQVGWSASQRWRVPLVHTFHTLAKVKNATLSEDDKPEPPARVTGEQQIADVATRLHANTTAEARELIDHYGAEADRIDIVPPGVDLDTYWPSGDPARAVARRDLGLGERDIAVAFVGRMQPAKGPDMVLRALADLADHDPELAERVVPMFVGGPSNADPHWLPKLAAQLGLANQARFLAPRQGQALADLYGAADIVAVPSHNESFGLVALEAQACGTPVVATKVGGLATAVDDGRSGLLVEGHDPSDWAAAIGALAGNSALRHRLSHGAVEHASRFSWGATADLLVDSYDEVLDEQRCRGLFAGVG</sequence>
<evidence type="ECO:0000256" key="5">
    <source>
        <dbReference type="ARBA" id="ARBA00022842"/>
    </source>
</evidence>
<feature type="binding site" evidence="7">
    <location>
        <position position="166"/>
    </location>
    <ligand>
        <name>1D-myo-inositol 3-phosphate</name>
        <dbReference type="ChEBI" id="CHEBI:58401"/>
    </ligand>
</feature>
<feature type="binding site" evidence="7">
    <location>
        <position position="248"/>
    </location>
    <ligand>
        <name>UDP-N-acetyl-alpha-D-glucosamine</name>
        <dbReference type="ChEBI" id="CHEBI:57705"/>
    </ligand>
</feature>
<feature type="binding site" evidence="7">
    <location>
        <position position="34"/>
    </location>
    <ligand>
        <name>UDP-N-acetyl-alpha-D-glucosamine</name>
        <dbReference type="ChEBI" id="CHEBI:57705"/>
    </ligand>
</feature>
<feature type="binding site" evidence="7">
    <location>
        <position position="328"/>
    </location>
    <ligand>
        <name>UDP-N-acetyl-alpha-D-glucosamine</name>
        <dbReference type="ChEBI" id="CHEBI:57705"/>
    </ligand>
</feature>
<evidence type="ECO:0000313" key="11">
    <source>
        <dbReference type="Proteomes" id="UP001595823"/>
    </source>
</evidence>
<feature type="binding site" evidence="7">
    <location>
        <position position="243"/>
    </location>
    <ligand>
        <name>UDP-N-acetyl-alpha-D-glucosamine</name>
        <dbReference type="ChEBI" id="CHEBI:57705"/>
    </ligand>
</feature>
<feature type="binding site" evidence="7">
    <location>
        <begin position="26"/>
        <end position="27"/>
    </location>
    <ligand>
        <name>UDP-N-acetyl-alpha-D-glucosamine</name>
        <dbReference type="ChEBI" id="CHEBI:57705"/>
    </ligand>
</feature>
<dbReference type="HAMAP" id="MF_01695">
    <property type="entry name" value="MshA"/>
    <property type="match status" value="1"/>
</dbReference>
<dbReference type="InterPro" id="IPR028098">
    <property type="entry name" value="Glyco_trans_4-like_N"/>
</dbReference>
<dbReference type="Proteomes" id="UP001595823">
    <property type="component" value="Unassembled WGS sequence"/>
</dbReference>
<comment type="similarity">
    <text evidence="1 7">Belongs to the glycosyltransferase group 1 family. MshA subfamily.</text>
</comment>
<keyword evidence="4 7" id="KW-0479">Metal-binding</keyword>
<feature type="binding site" evidence="7">
    <location>
        <position position="20"/>
    </location>
    <ligand>
        <name>1D-myo-inositol 3-phosphate</name>
        <dbReference type="ChEBI" id="CHEBI:58401"/>
    </ligand>
</feature>
<evidence type="ECO:0000313" key="10">
    <source>
        <dbReference type="EMBL" id="MFC4334838.1"/>
    </source>
</evidence>
<evidence type="ECO:0000256" key="4">
    <source>
        <dbReference type="ARBA" id="ARBA00022723"/>
    </source>
</evidence>
<feature type="domain" description="Glycosyl transferase family 1" evidence="8">
    <location>
        <begin position="225"/>
        <end position="394"/>
    </location>
</feature>
<evidence type="ECO:0000256" key="2">
    <source>
        <dbReference type="ARBA" id="ARBA00022676"/>
    </source>
</evidence>
<organism evidence="10 11">
    <name type="scientific">Salininema proteolyticum</name>
    <dbReference type="NCBI Taxonomy" id="1607685"/>
    <lineage>
        <taxon>Bacteria</taxon>
        <taxon>Bacillati</taxon>
        <taxon>Actinomycetota</taxon>
        <taxon>Actinomycetes</taxon>
        <taxon>Glycomycetales</taxon>
        <taxon>Glycomycetaceae</taxon>
        <taxon>Salininema</taxon>
    </lineage>
</organism>
<comment type="caution">
    <text evidence="10">The sequence shown here is derived from an EMBL/GenBank/DDBJ whole genome shotgun (WGS) entry which is preliminary data.</text>
</comment>
<dbReference type="Pfam" id="PF13579">
    <property type="entry name" value="Glyco_trans_4_4"/>
    <property type="match status" value="1"/>
</dbReference>
<dbReference type="NCBIfam" id="TIGR03449">
    <property type="entry name" value="mycothiol_MshA"/>
    <property type="match status" value="1"/>
</dbReference>
<keyword evidence="11" id="KW-1185">Reference proteome</keyword>
<evidence type="ECO:0000256" key="1">
    <source>
        <dbReference type="ARBA" id="ARBA00008449"/>
    </source>
</evidence>
<gene>
    <name evidence="7 10" type="primary">mshA</name>
    <name evidence="10" type="ORF">ACFPET_06470</name>
</gene>
<dbReference type="RefSeq" id="WP_380618927.1">
    <property type="nucleotide sequence ID" value="NZ_JBHSDK010000010.1"/>
</dbReference>
<comment type="catalytic activity">
    <reaction evidence="6 7">
        <text>1D-myo-inositol 3-phosphate + UDP-N-acetyl-alpha-D-glucosamine = 1D-myo-inositol 2-acetamido-2-deoxy-alpha-D-glucopyranoside 3-phosphate + UDP + H(+)</text>
        <dbReference type="Rhea" id="RHEA:26188"/>
        <dbReference type="ChEBI" id="CHEBI:15378"/>
        <dbReference type="ChEBI" id="CHEBI:57705"/>
        <dbReference type="ChEBI" id="CHEBI:58223"/>
        <dbReference type="ChEBI" id="CHEBI:58401"/>
        <dbReference type="ChEBI" id="CHEBI:58892"/>
        <dbReference type="EC" id="2.4.1.250"/>
    </reaction>
</comment>
<evidence type="ECO:0000256" key="3">
    <source>
        <dbReference type="ARBA" id="ARBA00022679"/>
    </source>
</evidence>
<keyword evidence="5 7" id="KW-0460">Magnesium</keyword>
<evidence type="ECO:0000256" key="7">
    <source>
        <dbReference type="HAMAP-Rule" id="MF_01695"/>
    </source>
</evidence>
<accession>A0ABV8TWL3</accession>
<dbReference type="Pfam" id="PF00534">
    <property type="entry name" value="Glycos_transf_1"/>
    <property type="match status" value="1"/>
</dbReference>
<feature type="binding site" evidence="7">
    <location>
        <position position="306"/>
    </location>
    <ligand>
        <name>UDP-N-acetyl-alpha-D-glucosamine</name>
        <dbReference type="ChEBI" id="CHEBI:57705"/>
    </ligand>
</feature>
<feature type="binding site" evidence="7">
    <location>
        <position position="318"/>
    </location>
    <ligand>
        <name>Mg(2+)</name>
        <dbReference type="ChEBI" id="CHEBI:18420"/>
    </ligand>
</feature>
<dbReference type="SUPFAM" id="SSF53756">
    <property type="entry name" value="UDP-Glycosyltransferase/glycogen phosphorylase"/>
    <property type="match status" value="1"/>
</dbReference>
<name>A0ABV8TWL3_9ACTN</name>
<dbReference type="EMBL" id="JBHSDK010000010">
    <property type="protein sequence ID" value="MFC4334838.1"/>
    <property type="molecule type" value="Genomic_DNA"/>
</dbReference>
<feature type="binding site" evidence="7">
    <location>
        <position position="89"/>
    </location>
    <ligand>
        <name>1D-myo-inositol 3-phosphate</name>
        <dbReference type="ChEBI" id="CHEBI:58401"/>
    </ligand>
</feature>
<keyword evidence="2 7" id="KW-0328">Glycosyltransferase</keyword>
<evidence type="ECO:0000259" key="9">
    <source>
        <dbReference type="Pfam" id="PF13579"/>
    </source>
</evidence>
<feature type="binding site" evidence="7">
    <location>
        <position position="342"/>
    </location>
    <ligand>
        <name>Mg(2+)</name>
        <dbReference type="ChEBI" id="CHEBI:18420"/>
    </ligand>
</feature>
<dbReference type="PANTHER" id="PTHR12526">
    <property type="entry name" value="GLYCOSYLTRANSFERASE"/>
    <property type="match status" value="1"/>
</dbReference>
<comment type="caution">
    <text evidence="7">Lacks conserved residue(s) required for the propagation of feature annotation.</text>
</comment>
<evidence type="ECO:0000256" key="6">
    <source>
        <dbReference type="ARBA" id="ARBA00048131"/>
    </source>
</evidence>
<dbReference type="InterPro" id="IPR001296">
    <property type="entry name" value="Glyco_trans_1"/>
</dbReference>
<feature type="binding site" evidence="7">
    <location>
        <position position="315"/>
    </location>
    <ligand>
        <name>Mg(2+)</name>
        <dbReference type="ChEBI" id="CHEBI:18420"/>
    </ligand>
</feature>
<evidence type="ECO:0000259" key="8">
    <source>
        <dbReference type="Pfam" id="PF00534"/>
    </source>
</evidence>
<reference evidence="11" key="1">
    <citation type="journal article" date="2019" name="Int. J. Syst. Evol. Microbiol.">
        <title>The Global Catalogue of Microorganisms (GCM) 10K type strain sequencing project: providing services to taxonomists for standard genome sequencing and annotation.</title>
        <authorList>
            <consortium name="The Broad Institute Genomics Platform"/>
            <consortium name="The Broad Institute Genome Sequencing Center for Infectious Disease"/>
            <person name="Wu L."/>
            <person name="Ma J."/>
        </authorList>
    </citation>
    <scope>NUCLEOTIDE SEQUENCE [LARGE SCALE GENOMIC DNA]</scope>
    <source>
        <strain evidence="11">IBRC-M 10908</strain>
    </source>
</reference>
<feature type="binding site" evidence="7">
    <location>
        <begin position="31"/>
        <end position="36"/>
    </location>
    <ligand>
        <name>1D-myo-inositol 3-phosphate</name>
        <dbReference type="ChEBI" id="CHEBI:58401"/>
    </ligand>
</feature>
<dbReference type="GO" id="GO:0102710">
    <property type="term" value="F:D-inositol-3-phosphate glycosyltransferase activity"/>
    <property type="evidence" value="ECO:0007669"/>
    <property type="project" value="UniProtKB-EC"/>
</dbReference>
<feature type="binding site" evidence="7">
    <location>
        <position position="122"/>
    </location>
    <ligand>
        <name>1D-myo-inositol 3-phosphate</name>
        <dbReference type="ChEBI" id="CHEBI:58401"/>
    </ligand>
</feature>
<dbReference type="InterPro" id="IPR017814">
    <property type="entry name" value="Mycothiol_biosynthesis_MshA"/>
</dbReference>
<dbReference type="EC" id="2.4.1.250" evidence="7"/>
<keyword evidence="3 7" id="KW-0808">Transferase</keyword>
<protein>
    <recommendedName>
        <fullName evidence="7">D-inositol-3-phosphate glycosyltransferase</fullName>
        <ecNumber evidence="7">2.4.1.250</ecNumber>
    </recommendedName>
    <alternativeName>
        <fullName evidence="7">N-acetylglucosamine-inositol-phosphate N-acetylglucosaminyltransferase</fullName>
        <shortName evidence="7">GlcNAc-Ins-P N-acetylglucosaminyltransferase</shortName>
    </alternativeName>
</protein>